<reference evidence="2 3" key="1">
    <citation type="journal article" date="2019" name="Sci. Rep.">
        <title>A multi-omics analysis of the grapevine pathogen Lasiodiplodia theobromae reveals that temperature affects the expression of virulence- and pathogenicity-related genes.</title>
        <authorList>
            <person name="Felix C."/>
            <person name="Meneses R."/>
            <person name="Goncalves M.F.M."/>
            <person name="Tilleman L."/>
            <person name="Duarte A.S."/>
            <person name="Jorrin-Novo J.V."/>
            <person name="Van de Peer Y."/>
            <person name="Deforce D."/>
            <person name="Van Nieuwerburgh F."/>
            <person name="Esteves A.C."/>
            <person name="Alves A."/>
        </authorList>
    </citation>
    <scope>NUCLEOTIDE SEQUENCE [LARGE SCALE GENOMIC DNA]</scope>
    <source>
        <strain evidence="2 3">LA-SOL3</strain>
    </source>
</reference>
<protein>
    <submittedName>
        <fullName evidence="2">Uncharacterized protein</fullName>
    </submittedName>
</protein>
<feature type="chain" id="PRO_5024831123" evidence="1">
    <location>
        <begin position="20"/>
        <end position="157"/>
    </location>
</feature>
<dbReference type="AlphaFoldDB" id="A0A5N5D9C1"/>
<evidence type="ECO:0000256" key="1">
    <source>
        <dbReference type="SAM" id="SignalP"/>
    </source>
</evidence>
<organism evidence="2 3">
    <name type="scientific">Lasiodiplodia theobromae</name>
    <dbReference type="NCBI Taxonomy" id="45133"/>
    <lineage>
        <taxon>Eukaryota</taxon>
        <taxon>Fungi</taxon>
        <taxon>Dikarya</taxon>
        <taxon>Ascomycota</taxon>
        <taxon>Pezizomycotina</taxon>
        <taxon>Dothideomycetes</taxon>
        <taxon>Dothideomycetes incertae sedis</taxon>
        <taxon>Botryosphaeriales</taxon>
        <taxon>Botryosphaeriaceae</taxon>
        <taxon>Lasiodiplodia</taxon>
    </lineage>
</organism>
<gene>
    <name evidence="2" type="ORF">DBV05_g7136</name>
</gene>
<accession>A0A5N5D9C1</accession>
<dbReference type="EMBL" id="VCHE01000046">
    <property type="protein sequence ID" value="KAB2574237.1"/>
    <property type="molecule type" value="Genomic_DNA"/>
</dbReference>
<feature type="signal peptide" evidence="1">
    <location>
        <begin position="1"/>
        <end position="19"/>
    </location>
</feature>
<dbReference type="Gene3D" id="2.60.20.10">
    <property type="entry name" value="Crystallins"/>
    <property type="match status" value="1"/>
</dbReference>
<sequence length="157" mass="16987">MQLNNTIFLILSAAILALAAPQFVGNMPTTSPLTSTSGLGPAYPVEGGSNISPSLVSDGTNINLEARGYPARRVRYCQHLNGRGACLNQDLDNKRCYNFLGWWDNQVSSIYINPGLKCTIYAEKACKGRKVEFKAPGITDLQSVGINDQASSIYCSH</sequence>
<dbReference type="OrthoDB" id="2910287at2759"/>
<dbReference type="SUPFAM" id="SSF49695">
    <property type="entry name" value="gamma-Crystallin-like"/>
    <property type="match status" value="1"/>
</dbReference>
<comment type="caution">
    <text evidence="2">The sequence shown here is derived from an EMBL/GenBank/DDBJ whole genome shotgun (WGS) entry which is preliminary data.</text>
</comment>
<evidence type="ECO:0000313" key="3">
    <source>
        <dbReference type="Proteomes" id="UP000325902"/>
    </source>
</evidence>
<keyword evidence="1" id="KW-0732">Signal</keyword>
<dbReference type="InterPro" id="IPR011024">
    <property type="entry name" value="G_crystallin-like"/>
</dbReference>
<proteinExistence type="predicted"/>
<name>A0A5N5D9C1_9PEZI</name>
<keyword evidence="3" id="KW-1185">Reference proteome</keyword>
<dbReference type="Proteomes" id="UP000325902">
    <property type="component" value="Unassembled WGS sequence"/>
</dbReference>
<evidence type="ECO:0000313" key="2">
    <source>
        <dbReference type="EMBL" id="KAB2574237.1"/>
    </source>
</evidence>